<feature type="non-terminal residue" evidence="1">
    <location>
        <position position="1"/>
    </location>
</feature>
<reference evidence="1" key="1">
    <citation type="submission" date="2014-12" db="EMBL/GenBank/DDBJ databases">
        <title>Comparative whole-transcriptome analysis in Podophyllum species identifies key transcription factors contributing to biosynthesis of podophyllotoxin in P. hexandrum.</title>
        <authorList>
            <person name="Kumar P."/>
            <person name="Jaiswal V."/>
            <person name="Pal T."/>
            <person name="Singh J."/>
            <person name="Chauhan R.S."/>
        </authorList>
    </citation>
    <scope>NUCLEOTIDE SEQUENCE</scope>
    <source>
        <tissue evidence="1">Rhizome</tissue>
    </source>
</reference>
<accession>A0A0M3STS8</accession>
<evidence type="ECO:0000313" key="1">
    <source>
        <dbReference type="EMBL" id="ALD83480.1"/>
    </source>
</evidence>
<reference evidence="1" key="2">
    <citation type="submission" date="2014-12" db="EMBL/GenBank/DDBJ databases">
        <title>Expression analysis of transcription factor families controlling podophyllotoxin biosynthesis in P. hexandrum.</title>
        <authorList>
            <person name="Kumar P."/>
            <person name="Sharma N."/>
            <person name="Sood A."/>
            <person name="Sood H."/>
            <person name="Chauhan R.S."/>
        </authorList>
    </citation>
    <scope>NUCLEOTIDE SEQUENCE</scope>
    <source>
        <tissue evidence="1">Rhizome</tissue>
    </source>
</reference>
<sequence length="144" mass="16049">AVDSARYFLFQSRDTLQSVFRYNQIQIPRQSIGNPNIPGFIQLHNVGGDDQASKKLRPSLPFKGNHSVTYPFKSSFPQQASFQQSHQEIQTPALSATAVSSKARIRWTQDLQLFVCVHLGGAATPGIRLESDGSIFHVKSHLQK</sequence>
<dbReference type="EMBL" id="KP299959">
    <property type="protein sequence ID" value="ALD83480.1"/>
    <property type="molecule type" value="mRNA"/>
</dbReference>
<feature type="non-terminal residue" evidence="1">
    <location>
        <position position="144"/>
    </location>
</feature>
<organism evidence="1">
    <name type="scientific">Sinopodophyllum hexandrum</name>
    <name type="common">Himalayan may apple</name>
    <name type="synonym">Podophyllum hexandrum</name>
    <dbReference type="NCBI Taxonomy" id="93608"/>
    <lineage>
        <taxon>Eukaryota</taxon>
        <taxon>Viridiplantae</taxon>
        <taxon>Streptophyta</taxon>
        <taxon>Embryophyta</taxon>
        <taxon>Tracheophyta</taxon>
        <taxon>Spermatophyta</taxon>
        <taxon>Magnoliopsida</taxon>
        <taxon>Ranunculales</taxon>
        <taxon>Berberidaceae</taxon>
        <taxon>Podophylloideae</taxon>
        <taxon>Podophylleae</taxon>
        <taxon>Sinopodophyllum</taxon>
    </lineage>
</organism>
<dbReference type="AlphaFoldDB" id="A0A0M3STS8"/>
<name>A0A0M3STS8_SINHE</name>
<protein>
    <submittedName>
        <fullName evidence="1">MYB transcription factor</fullName>
    </submittedName>
</protein>
<gene>
    <name evidence="1" type="primary">MYB</name>
</gene>
<proteinExistence type="evidence at transcript level"/>